<evidence type="ECO:0000256" key="1">
    <source>
        <dbReference type="SAM" id="Phobius"/>
    </source>
</evidence>
<reference evidence="2" key="1">
    <citation type="journal article" date="2014" name="Front. Microbiol.">
        <title>High frequency of phylogenetically diverse reductive dehalogenase-homologous genes in deep subseafloor sedimentary metagenomes.</title>
        <authorList>
            <person name="Kawai M."/>
            <person name="Futagami T."/>
            <person name="Toyoda A."/>
            <person name="Takaki Y."/>
            <person name="Nishi S."/>
            <person name="Hori S."/>
            <person name="Arai W."/>
            <person name="Tsubouchi T."/>
            <person name="Morono Y."/>
            <person name="Uchiyama I."/>
            <person name="Ito T."/>
            <person name="Fujiyama A."/>
            <person name="Inagaki F."/>
            <person name="Takami H."/>
        </authorList>
    </citation>
    <scope>NUCLEOTIDE SEQUENCE</scope>
    <source>
        <strain evidence="2">Expedition CK06-06</strain>
    </source>
</reference>
<accession>X1AGP7</accession>
<organism evidence="2">
    <name type="scientific">marine sediment metagenome</name>
    <dbReference type="NCBI Taxonomy" id="412755"/>
    <lineage>
        <taxon>unclassified sequences</taxon>
        <taxon>metagenomes</taxon>
        <taxon>ecological metagenomes</taxon>
    </lineage>
</organism>
<feature type="transmembrane region" description="Helical" evidence="1">
    <location>
        <begin position="38"/>
        <end position="64"/>
    </location>
</feature>
<proteinExistence type="predicted"/>
<comment type="caution">
    <text evidence="2">The sequence shown here is derived from an EMBL/GenBank/DDBJ whole genome shotgun (WGS) entry which is preliminary data.</text>
</comment>
<evidence type="ECO:0000313" key="2">
    <source>
        <dbReference type="EMBL" id="GAG68912.1"/>
    </source>
</evidence>
<sequence length="74" mass="8694">MRTCDICGAIGVFIFGWLLWYVYNRAGVSGWKIFVPIIFFYVLGMRAYPIFVIIGLAIYVYAWYSIHKKDRSFP</sequence>
<feature type="transmembrane region" description="Helical" evidence="1">
    <location>
        <begin position="7"/>
        <end position="23"/>
    </location>
</feature>
<keyword evidence="1" id="KW-0812">Transmembrane</keyword>
<keyword evidence="1" id="KW-1133">Transmembrane helix</keyword>
<keyword evidence="1" id="KW-0472">Membrane</keyword>
<dbReference type="AlphaFoldDB" id="X1AGP7"/>
<protein>
    <submittedName>
        <fullName evidence="2">Uncharacterized protein</fullName>
    </submittedName>
</protein>
<name>X1AGP7_9ZZZZ</name>
<dbReference type="EMBL" id="BART01001439">
    <property type="protein sequence ID" value="GAG68912.1"/>
    <property type="molecule type" value="Genomic_DNA"/>
</dbReference>
<gene>
    <name evidence="2" type="ORF">S01H4_05086</name>
</gene>